<evidence type="ECO:0000256" key="5">
    <source>
        <dbReference type="ARBA" id="ARBA00023002"/>
    </source>
</evidence>
<comment type="similarity">
    <text evidence="2">Belongs to the cytochrome P450 family.</text>
</comment>
<protein>
    <submittedName>
        <fullName evidence="9">Cytochrome P450 4A5</fullName>
    </submittedName>
</protein>
<comment type="cofactor">
    <cofactor evidence="1 8">
        <name>heme</name>
        <dbReference type="ChEBI" id="CHEBI:30413"/>
    </cofactor>
</comment>
<dbReference type="Gene3D" id="1.10.630.10">
    <property type="entry name" value="Cytochrome P450"/>
    <property type="match status" value="1"/>
</dbReference>
<sequence>KYVRYGPNRVSLNSATASLELHDVNSNTFKADVYGVFKRFFGAEMSLTTTDHAAHAFRRRVNVAALKPAVINSLGARLPSHVDYLVQTLQQGSTAPGTDSKTRSWSSGKNMTEFLSYCIMDIMSDLTFTQCLNVQREEKNRHFVTSIPKGVGGMHLVGHMQCMLLFNIHKVLFRELTVGVKQFMDLSRSFADERFRQYHEDGIKGDDIWEKLLVSQDPSSGRTFTREELASEASLMITGGTDGMITTLTSTLFYLLHNPRTLSRLTAEVRARFPPVPGEGNTVCPISFASPELKNFTYLLACLDEAMRLSPPVPSILPRKVGPGGITVDAQYFPAGTCLGIPHYCLHRNDEVFEDPFSYKPERWMGEEKTGSGPASLKAGVGQSYSFTPFGAGRSSCVGKVLAYQEMSYILARLLWELDLRLDPDNTLGEGDGLSGEGRGRKEEFQTYCCFVSWQDGPVVQFRRRRDLVPEPSQ</sequence>
<dbReference type="GO" id="GO:0005506">
    <property type="term" value="F:iron ion binding"/>
    <property type="evidence" value="ECO:0007669"/>
    <property type="project" value="InterPro"/>
</dbReference>
<dbReference type="OrthoDB" id="1470350at2759"/>
<dbReference type="InterPro" id="IPR050121">
    <property type="entry name" value="Cytochrome_P450_monoxygenase"/>
</dbReference>
<evidence type="ECO:0000256" key="8">
    <source>
        <dbReference type="PIRSR" id="PIRSR602401-1"/>
    </source>
</evidence>
<dbReference type="PANTHER" id="PTHR24305:SF237">
    <property type="entry name" value="CYTOCHROME P450 MONOOXYGENASE ATNE-RELATED"/>
    <property type="match status" value="1"/>
</dbReference>
<dbReference type="SUPFAM" id="SSF48264">
    <property type="entry name" value="Cytochrome P450"/>
    <property type="match status" value="1"/>
</dbReference>
<dbReference type="STRING" id="158607.A0A2P5IEQ3"/>
<name>A0A2P5IEQ3_DIAHE</name>
<keyword evidence="4 8" id="KW-0479">Metal-binding</keyword>
<evidence type="ECO:0000256" key="7">
    <source>
        <dbReference type="ARBA" id="ARBA00023033"/>
    </source>
</evidence>
<dbReference type="GO" id="GO:0004497">
    <property type="term" value="F:monooxygenase activity"/>
    <property type="evidence" value="ECO:0007669"/>
    <property type="project" value="UniProtKB-KW"/>
</dbReference>
<evidence type="ECO:0000256" key="4">
    <source>
        <dbReference type="ARBA" id="ARBA00022723"/>
    </source>
</evidence>
<evidence type="ECO:0000313" key="10">
    <source>
        <dbReference type="Proteomes" id="UP000094444"/>
    </source>
</evidence>
<gene>
    <name evidence="9" type="ORF">DHEL01_v200640</name>
</gene>
<dbReference type="PRINTS" id="PR00385">
    <property type="entry name" value="P450"/>
</dbReference>
<dbReference type="InterPro" id="IPR036396">
    <property type="entry name" value="Cyt_P450_sf"/>
</dbReference>
<reference evidence="9" key="1">
    <citation type="submission" date="2017-09" db="EMBL/GenBank/DDBJ databases">
        <title>Polyketide synthases of a Diaporthe helianthi virulent isolate.</title>
        <authorList>
            <person name="Baroncelli R."/>
        </authorList>
    </citation>
    <scope>NUCLEOTIDE SEQUENCE [LARGE SCALE GENOMIC DNA]</scope>
    <source>
        <strain evidence="9">7/96</strain>
    </source>
</reference>
<feature type="binding site" description="axial binding residue" evidence="8">
    <location>
        <position position="397"/>
    </location>
    <ligand>
        <name>heme</name>
        <dbReference type="ChEBI" id="CHEBI:30413"/>
    </ligand>
    <ligandPart>
        <name>Fe</name>
        <dbReference type="ChEBI" id="CHEBI:18248"/>
    </ligandPart>
</feature>
<organism evidence="9 10">
    <name type="scientific">Diaporthe helianthi</name>
    <dbReference type="NCBI Taxonomy" id="158607"/>
    <lineage>
        <taxon>Eukaryota</taxon>
        <taxon>Fungi</taxon>
        <taxon>Dikarya</taxon>
        <taxon>Ascomycota</taxon>
        <taxon>Pezizomycotina</taxon>
        <taxon>Sordariomycetes</taxon>
        <taxon>Sordariomycetidae</taxon>
        <taxon>Diaporthales</taxon>
        <taxon>Diaporthaceae</taxon>
        <taxon>Diaporthe</taxon>
    </lineage>
</organism>
<dbReference type="PANTHER" id="PTHR24305">
    <property type="entry name" value="CYTOCHROME P450"/>
    <property type="match status" value="1"/>
</dbReference>
<dbReference type="EMBL" id="MAVT02000025">
    <property type="protein sequence ID" value="POS80967.1"/>
    <property type="molecule type" value="Genomic_DNA"/>
</dbReference>
<dbReference type="InterPro" id="IPR002401">
    <property type="entry name" value="Cyt_P450_E_grp-I"/>
</dbReference>
<dbReference type="Pfam" id="PF00067">
    <property type="entry name" value="p450"/>
    <property type="match status" value="1"/>
</dbReference>
<keyword evidence="6 8" id="KW-0408">Iron</keyword>
<dbReference type="InParanoid" id="A0A2P5IEQ3"/>
<keyword evidence="10" id="KW-1185">Reference proteome</keyword>
<evidence type="ECO:0000256" key="2">
    <source>
        <dbReference type="ARBA" id="ARBA00010617"/>
    </source>
</evidence>
<dbReference type="PRINTS" id="PR00463">
    <property type="entry name" value="EP450I"/>
</dbReference>
<dbReference type="GO" id="GO:0016705">
    <property type="term" value="F:oxidoreductase activity, acting on paired donors, with incorporation or reduction of molecular oxygen"/>
    <property type="evidence" value="ECO:0007669"/>
    <property type="project" value="InterPro"/>
</dbReference>
<dbReference type="GO" id="GO:0020037">
    <property type="term" value="F:heme binding"/>
    <property type="evidence" value="ECO:0007669"/>
    <property type="project" value="InterPro"/>
</dbReference>
<proteinExistence type="inferred from homology"/>
<keyword evidence="7" id="KW-0503">Monooxygenase</keyword>
<evidence type="ECO:0000256" key="6">
    <source>
        <dbReference type="ARBA" id="ARBA00023004"/>
    </source>
</evidence>
<keyword evidence="3 8" id="KW-0349">Heme</keyword>
<dbReference type="InterPro" id="IPR001128">
    <property type="entry name" value="Cyt_P450"/>
</dbReference>
<comment type="caution">
    <text evidence="9">The sequence shown here is derived from an EMBL/GenBank/DDBJ whole genome shotgun (WGS) entry which is preliminary data.</text>
</comment>
<accession>A0A2P5IEQ3</accession>
<dbReference type="Proteomes" id="UP000094444">
    <property type="component" value="Unassembled WGS sequence"/>
</dbReference>
<evidence type="ECO:0000256" key="1">
    <source>
        <dbReference type="ARBA" id="ARBA00001971"/>
    </source>
</evidence>
<evidence type="ECO:0000313" key="9">
    <source>
        <dbReference type="EMBL" id="POS80967.1"/>
    </source>
</evidence>
<feature type="non-terminal residue" evidence="9">
    <location>
        <position position="1"/>
    </location>
</feature>
<evidence type="ECO:0000256" key="3">
    <source>
        <dbReference type="ARBA" id="ARBA00022617"/>
    </source>
</evidence>
<dbReference type="AlphaFoldDB" id="A0A2P5IEQ3"/>
<keyword evidence="5" id="KW-0560">Oxidoreductase</keyword>